<comment type="caution">
    <text evidence="3">The sequence shown here is derived from an EMBL/GenBank/DDBJ whole genome shotgun (WGS) entry which is preliminary data.</text>
</comment>
<keyword evidence="1" id="KW-1133">Transmembrane helix</keyword>
<accession>A0ABW5UKQ7</accession>
<reference evidence="4" key="1">
    <citation type="journal article" date="2019" name="Int. J. Syst. Evol. Microbiol.">
        <title>The Global Catalogue of Microorganisms (GCM) 10K type strain sequencing project: providing services to taxonomists for standard genome sequencing and annotation.</title>
        <authorList>
            <consortium name="The Broad Institute Genomics Platform"/>
            <consortium name="The Broad Institute Genome Sequencing Center for Infectious Disease"/>
            <person name="Wu L."/>
            <person name="Ma J."/>
        </authorList>
    </citation>
    <scope>NUCLEOTIDE SEQUENCE [LARGE SCALE GENOMIC DNA]</scope>
    <source>
        <strain evidence="4">TISTR 1906</strain>
    </source>
</reference>
<keyword evidence="1" id="KW-0472">Membrane</keyword>
<sequence>MLFFDPPVYALLNADAQTWPASIEAARLASAWLPGLAVGAMALALWRGTPALRRTLALLLLSMAAAWCVARLMRWGWPVPRPAQLDMGMQWIAHGTRAGFPSMHACGAFALAQAVSLGCTRHRRILVWLAWGAALLVAWSRVHLGVHFPSDVLGGAIVGICCARAVWGLHYRLRRQLLLRRGLRGFSLGPA</sequence>
<feature type="transmembrane region" description="Helical" evidence="1">
    <location>
        <begin position="125"/>
        <end position="146"/>
    </location>
</feature>
<feature type="domain" description="Phosphatidic acid phosphatase type 2/haloperoxidase" evidence="2">
    <location>
        <begin position="55"/>
        <end position="167"/>
    </location>
</feature>
<dbReference type="InterPro" id="IPR000326">
    <property type="entry name" value="PAP2/HPO"/>
</dbReference>
<dbReference type="SMART" id="SM00014">
    <property type="entry name" value="acidPPc"/>
    <property type="match status" value="1"/>
</dbReference>
<dbReference type="PANTHER" id="PTHR14969">
    <property type="entry name" value="SPHINGOSINE-1-PHOSPHATE PHOSPHOHYDROLASE"/>
    <property type="match status" value="1"/>
</dbReference>
<dbReference type="Gene3D" id="1.20.144.10">
    <property type="entry name" value="Phosphatidic acid phosphatase type 2/haloperoxidase"/>
    <property type="match status" value="1"/>
</dbReference>
<organism evidence="3 4">
    <name type="scientific">Comamonas terrae</name>
    <dbReference type="NCBI Taxonomy" id="673548"/>
    <lineage>
        <taxon>Bacteria</taxon>
        <taxon>Pseudomonadati</taxon>
        <taxon>Pseudomonadota</taxon>
        <taxon>Betaproteobacteria</taxon>
        <taxon>Burkholderiales</taxon>
        <taxon>Comamonadaceae</taxon>
        <taxon>Comamonas</taxon>
    </lineage>
</organism>
<keyword evidence="4" id="KW-1185">Reference proteome</keyword>
<feature type="transmembrane region" description="Helical" evidence="1">
    <location>
        <begin position="58"/>
        <end position="77"/>
    </location>
</feature>
<feature type="transmembrane region" description="Helical" evidence="1">
    <location>
        <begin position="97"/>
        <end position="118"/>
    </location>
</feature>
<dbReference type="Pfam" id="PF01569">
    <property type="entry name" value="PAP2"/>
    <property type="match status" value="1"/>
</dbReference>
<feature type="transmembrane region" description="Helical" evidence="1">
    <location>
        <begin position="29"/>
        <end position="46"/>
    </location>
</feature>
<evidence type="ECO:0000313" key="3">
    <source>
        <dbReference type="EMBL" id="MFD2753785.1"/>
    </source>
</evidence>
<protein>
    <submittedName>
        <fullName evidence="3">Phosphatase PAP2 family protein</fullName>
    </submittedName>
</protein>
<name>A0ABW5UKQ7_9BURK</name>
<evidence type="ECO:0000313" key="4">
    <source>
        <dbReference type="Proteomes" id="UP001597463"/>
    </source>
</evidence>
<proteinExistence type="predicted"/>
<evidence type="ECO:0000256" key="1">
    <source>
        <dbReference type="SAM" id="Phobius"/>
    </source>
</evidence>
<keyword evidence="1" id="KW-0812">Transmembrane</keyword>
<gene>
    <name evidence="3" type="ORF">ACFSW6_06770</name>
</gene>
<dbReference type="RefSeq" id="WP_066480969.1">
    <property type="nucleotide sequence ID" value="NZ_BCNT01000014.1"/>
</dbReference>
<dbReference type="SUPFAM" id="SSF48317">
    <property type="entry name" value="Acid phosphatase/Vanadium-dependent haloperoxidase"/>
    <property type="match status" value="1"/>
</dbReference>
<dbReference type="PANTHER" id="PTHR14969:SF13">
    <property type="entry name" value="AT30094P"/>
    <property type="match status" value="1"/>
</dbReference>
<dbReference type="InterPro" id="IPR036938">
    <property type="entry name" value="PAP2/HPO_sf"/>
</dbReference>
<feature type="transmembrane region" description="Helical" evidence="1">
    <location>
        <begin position="152"/>
        <end position="171"/>
    </location>
</feature>
<evidence type="ECO:0000259" key="2">
    <source>
        <dbReference type="SMART" id="SM00014"/>
    </source>
</evidence>
<dbReference type="Proteomes" id="UP001597463">
    <property type="component" value="Unassembled WGS sequence"/>
</dbReference>
<dbReference type="EMBL" id="JBHUMV010000002">
    <property type="protein sequence ID" value="MFD2753785.1"/>
    <property type="molecule type" value="Genomic_DNA"/>
</dbReference>